<dbReference type="EnsemblMetazoa" id="CJA37496.1">
    <property type="protein sequence ID" value="CJA37496.1"/>
    <property type="gene ID" value="WBGene00213343"/>
</dbReference>
<protein>
    <submittedName>
        <fullName evidence="1">Uncharacterized protein</fullName>
    </submittedName>
</protein>
<reference evidence="2" key="1">
    <citation type="submission" date="2010-08" db="EMBL/GenBank/DDBJ databases">
        <authorList>
            <consortium name="Caenorhabditis japonica Sequencing Consortium"/>
            <person name="Wilson R.K."/>
        </authorList>
    </citation>
    <scope>NUCLEOTIDE SEQUENCE [LARGE SCALE GENOMIC DNA]</scope>
    <source>
        <strain evidence="2">DF5081</strain>
    </source>
</reference>
<name>A0A8R1IJA9_CAEJA</name>
<keyword evidence="2" id="KW-1185">Reference proteome</keyword>
<organism evidence="1 2">
    <name type="scientific">Caenorhabditis japonica</name>
    <dbReference type="NCBI Taxonomy" id="281687"/>
    <lineage>
        <taxon>Eukaryota</taxon>
        <taxon>Metazoa</taxon>
        <taxon>Ecdysozoa</taxon>
        <taxon>Nematoda</taxon>
        <taxon>Chromadorea</taxon>
        <taxon>Rhabditida</taxon>
        <taxon>Rhabditina</taxon>
        <taxon>Rhabditomorpha</taxon>
        <taxon>Rhabditoidea</taxon>
        <taxon>Rhabditidae</taxon>
        <taxon>Peloderinae</taxon>
        <taxon>Caenorhabditis</taxon>
    </lineage>
</organism>
<dbReference type="Proteomes" id="UP000005237">
    <property type="component" value="Unassembled WGS sequence"/>
</dbReference>
<dbReference type="AlphaFoldDB" id="A0A8R1IJA9"/>
<evidence type="ECO:0000313" key="2">
    <source>
        <dbReference type="Proteomes" id="UP000005237"/>
    </source>
</evidence>
<reference evidence="1" key="2">
    <citation type="submission" date="2022-06" db="UniProtKB">
        <authorList>
            <consortium name="EnsemblMetazoa"/>
        </authorList>
    </citation>
    <scope>IDENTIFICATION</scope>
    <source>
        <strain evidence="1">DF5081</strain>
    </source>
</reference>
<sequence>MRTDSGCPLHKPERVWGNFGRPARDGKLSQKNPTCSALWMMALDHSAIVGEYIINLALLQNACKTVLHLQDELEFYCVFNRLAT</sequence>
<proteinExistence type="predicted"/>
<evidence type="ECO:0000313" key="1">
    <source>
        <dbReference type="EnsemblMetazoa" id="CJA37496.1"/>
    </source>
</evidence>
<accession>A0A8R1IJA9</accession>